<proteinExistence type="predicted"/>
<accession>A0A371D4Z8</accession>
<dbReference type="EMBL" id="KZ857417">
    <property type="protein sequence ID" value="RDX47616.1"/>
    <property type="molecule type" value="Genomic_DNA"/>
</dbReference>
<keyword evidence="2" id="KW-1185">Reference proteome</keyword>
<evidence type="ECO:0000313" key="2">
    <source>
        <dbReference type="Proteomes" id="UP000256964"/>
    </source>
</evidence>
<dbReference type="AlphaFoldDB" id="A0A371D4Z8"/>
<protein>
    <submittedName>
        <fullName evidence="1">Uncharacterized protein</fullName>
    </submittedName>
</protein>
<name>A0A371D4Z8_9APHY</name>
<organism evidence="1 2">
    <name type="scientific">Lentinus brumalis</name>
    <dbReference type="NCBI Taxonomy" id="2498619"/>
    <lineage>
        <taxon>Eukaryota</taxon>
        <taxon>Fungi</taxon>
        <taxon>Dikarya</taxon>
        <taxon>Basidiomycota</taxon>
        <taxon>Agaricomycotina</taxon>
        <taxon>Agaricomycetes</taxon>
        <taxon>Polyporales</taxon>
        <taxon>Polyporaceae</taxon>
        <taxon>Lentinus</taxon>
    </lineage>
</organism>
<dbReference type="Proteomes" id="UP000256964">
    <property type="component" value="Unassembled WGS sequence"/>
</dbReference>
<reference evidence="1 2" key="1">
    <citation type="journal article" date="2018" name="Biotechnol. Biofuels">
        <title>Integrative visual omics of the white-rot fungus Polyporus brumalis exposes the biotechnological potential of its oxidative enzymes for delignifying raw plant biomass.</title>
        <authorList>
            <person name="Miyauchi S."/>
            <person name="Rancon A."/>
            <person name="Drula E."/>
            <person name="Hage H."/>
            <person name="Chaduli D."/>
            <person name="Favel A."/>
            <person name="Grisel S."/>
            <person name="Henrissat B."/>
            <person name="Herpoel-Gimbert I."/>
            <person name="Ruiz-Duenas F.J."/>
            <person name="Chevret D."/>
            <person name="Hainaut M."/>
            <person name="Lin J."/>
            <person name="Wang M."/>
            <person name="Pangilinan J."/>
            <person name="Lipzen A."/>
            <person name="Lesage-Meessen L."/>
            <person name="Navarro D."/>
            <person name="Riley R."/>
            <person name="Grigoriev I.V."/>
            <person name="Zhou S."/>
            <person name="Raouche S."/>
            <person name="Rosso M.N."/>
        </authorList>
    </citation>
    <scope>NUCLEOTIDE SEQUENCE [LARGE SCALE GENOMIC DNA]</scope>
    <source>
        <strain evidence="1 2">BRFM 1820</strain>
    </source>
</reference>
<sequence>MVAVPHHGVASVSRRQTLSYRHAARRPSIVRIQESPSKLETPSPASGCSWLPSSALSIDVKRRVYSTEWCYSHPCQALRQHRNRARSLSVFFVTDTRSAVPRTIPLPNHHQRERKSGACQTAAKTVEYILRRHTETDFDGKPSLAIRYHVI</sequence>
<gene>
    <name evidence="1" type="ORF">OH76DRAFT_723500</name>
</gene>
<evidence type="ECO:0000313" key="1">
    <source>
        <dbReference type="EMBL" id="RDX47616.1"/>
    </source>
</evidence>